<name>A0A4U8URK3_STECR</name>
<evidence type="ECO:0000313" key="2">
    <source>
        <dbReference type="Proteomes" id="UP000298663"/>
    </source>
</evidence>
<dbReference type="Proteomes" id="UP000298663">
    <property type="component" value="Unassembled WGS sequence"/>
</dbReference>
<accession>A0A4U8URK3</accession>
<gene>
    <name evidence="1" type="ORF">L596_003148</name>
</gene>
<evidence type="ECO:0000313" key="1">
    <source>
        <dbReference type="EMBL" id="TMS35842.1"/>
    </source>
</evidence>
<dbReference type="AlphaFoldDB" id="A0A4U8URK3"/>
<comment type="caution">
    <text evidence="1">The sequence shown here is derived from an EMBL/GenBank/DDBJ whole genome shotgun (WGS) entry which is preliminary data.</text>
</comment>
<proteinExistence type="predicted"/>
<protein>
    <submittedName>
        <fullName evidence="1">Uncharacterized protein</fullName>
    </submittedName>
</protein>
<organism evidence="1 2">
    <name type="scientific">Steinernema carpocapsae</name>
    <name type="common">Entomopathogenic nematode</name>
    <dbReference type="NCBI Taxonomy" id="34508"/>
    <lineage>
        <taxon>Eukaryota</taxon>
        <taxon>Metazoa</taxon>
        <taxon>Ecdysozoa</taxon>
        <taxon>Nematoda</taxon>
        <taxon>Chromadorea</taxon>
        <taxon>Rhabditida</taxon>
        <taxon>Tylenchina</taxon>
        <taxon>Panagrolaimomorpha</taxon>
        <taxon>Strongyloidoidea</taxon>
        <taxon>Steinernematidae</taxon>
        <taxon>Steinernema</taxon>
    </lineage>
</organism>
<dbReference type="EMBL" id="AZBU02000001">
    <property type="protein sequence ID" value="TMS35842.1"/>
    <property type="molecule type" value="Genomic_DNA"/>
</dbReference>
<reference evidence="1 2" key="2">
    <citation type="journal article" date="2019" name="G3 (Bethesda)">
        <title>Hybrid Assembly of the Genome of the Entomopathogenic Nematode Steinernema carpocapsae Identifies the X-Chromosome.</title>
        <authorList>
            <person name="Serra L."/>
            <person name="Macchietto M."/>
            <person name="Macias-Munoz A."/>
            <person name="McGill C.J."/>
            <person name="Rodriguez I.M."/>
            <person name="Rodriguez B."/>
            <person name="Murad R."/>
            <person name="Mortazavi A."/>
        </authorList>
    </citation>
    <scope>NUCLEOTIDE SEQUENCE [LARGE SCALE GENOMIC DNA]</scope>
    <source>
        <strain evidence="1 2">ALL</strain>
    </source>
</reference>
<sequence length="68" mass="7389">MTRLAEVSPDEGVFLDTTEALSCKPKVSESRGITSFKLGRLLTKTNEEDAAKELSLFEKTAITVSAAR</sequence>
<reference evidence="1 2" key="1">
    <citation type="journal article" date="2015" name="Genome Biol.">
        <title>Comparative genomics of Steinernema reveals deeply conserved gene regulatory networks.</title>
        <authorList>
            <person name="Dillman A.R."/>
            <person name="Macchietto M."/>
            <person name="Porter C.F."/>
            <person name="Rogers A."/>
            <person name="Williams B."/>
            <person name="Antoshechkin I."/>
            <person name="Lee M.M."/>
            <person name="Goodwin Z."/>
            <person name="Lu X."/>
            <person name="Lewis E.E."/>
            <person name="Goodrich-Blair H."/>
            <person name="Stock S.P."/>
            <person name="Adams B.J."/>
            <person name="Sternberg P.W."/>
            <person name="Mortazavi A."/>
        </authorList>
    </citation>
    <scope>NUCLEOTIDE SEQUENCE [LARGE SCALE GENOMIC DNA]</scope>
    <source>
        <strain evidence="1 2">ALL</strain>
    </source>
</reference>
<keyword evidence="2" id="KW-1185">Reference proteome</keyword>